<dbReference type="Pfam" id="PF23134">
    <property type="entry name" value="TRIP4_3rd"/>
    <property type="match status" value="1"/>
</dbReference>
<name>A0A914XCX8_9BILA</name>
<dbReference type="GO" id="GO:0008270">
    <property type="term" value="F:zinc ion binding"/>
    <property type="evidence" value="ECO:0007669"/>
    <property type="project" value="InterPro"/>
</dbReference>
<organism evidence="4 5">
    <name type="scientific">Plectus sambesii</name>
    <dbReference type="NCBI Taxonomy" id="2011161"/>
    <lineage>
        <taxon>Eukaryota</taxon>
        <taxon>Metazoa</taxon>
        <taxon>Ecdysozoa</taxon>
        <taxon>Nematoda</taxon>
        <taxon>Chromadorea</taxon>
        <taxon>Plectida</taxon>
        <taxon>Plectina</taxon>
        <taxon>Plectoidea</taxon>
        <taxon>Plectidae</taxon>
        <taxon>Plectus</taxon>
    </lineage>
</organism>
<dbReference type="Proteomes" id="UP000887566">
    <property type="component" value="Unplaced"/>
</dbReference>
<evidence type="ECO:0000313" key="4">
    <source>
        <dbReference type="Proteomes" id="UP000887566"/>
    </source>
</evidence>
<dbReference type="InterPro" id="IPR039128">
    <property type="entry name" value="TRIP4-like"/>
</dbReference>
<evidence type="ECO:0000259" key="3">
    <source>
        <dbReference type="Pfam" id="PF23134"/>
    </source>
</evidence>
<dbReference type="SUPFAM" id="SSF88697">
    <property type="entry name" value="PUA domain-like"/>
    <property type="match status" value="1"/>
</dbReference>
<feature type="domain" description="Activating signal cointegrator 1 third" evidence="3">
    <location>
        <begin position="170"/>
        <end position="225"/>
    </location>
</feature>
<dbReference type="InterPro" id="IPR056993">
    <property type="entry name" value="TRIP4_3rd_dom"/>
</dbReference>
<dbReference type="PANTHER" id="PTHR12963:SF4">
    <property type="entry name" value="ACTIVATING SIGNAL COINTEGRATOR 1"/>
    <property type="match status" value="1"/>
</dbReference>
<protein>
    <submittedName>
        <fullName evidence="5">Activating signal cointegrator 1</fullName>
    </submittedName>
</protein>
<evidence type="ECO:0000259" key="1">
    <source>
        <dbReference type="Pfam" id="PF04266"/>
    </source>
</evidence>
<keyword evidence="4" id="KW-1185">Reference proteome</keyword>
<sequence>MSGWEDRLVPKPAEDDIFWIVGKGAKAPKPQPSPPKKGGKQRFVKVMDTDGKDPSVIKLPGRHKCDCEARAHELVNNCLSCGRIVCDQEGSGPCFYCGQLVCTIAEQELLDKGTKKSGELRRKFLGDAARASGGTSLAAIGEQLNSAVAQRNKLLGYDADSERRTKVIDDQSDYYSAESNPYLTPEQRNALNKRRKELLSKKFGSRAEQSVVISLDFLGRKVIQEEEAAIDFDQDPVIRSILDSVQAPSTLQFERSLPKTGSFNPPTYDETCSSAASLIRPPGTGGLSGRLQGAAFSEMAAEAGVCLSINQPFASLLVCGIKQHEGRNWYMEHRGRLWIASTSKQVDKTESLKIEQFYRLYYNDKVPTAFPVQYKSGALLGCVDVIDCLPQEQYRLQYPNGEIEDAYVIICANHQALPVHFPIRGKSKLYQLDLNIHEAAKKMLS</sequence>
<dbReference type="Gene3D" id="2.30.130.30">
    <property type="entry name" value="Hypothetical protein"/>
    <property type="match status" value="1"/>
</dbReference>
<dbReference type="InterPro" id="IPR007374">
    <property type="entry name" value="ASCH_domain"/>
</dbReference>
<evidence type="ECO:0000313" key="5">
    <source>
        <dbReference type="WBParaSite" id="PSAMB.scaffold744size42211.g8463.t1"/>
    </source>
</evidence>
<feature type="domain" description="TRIP4/RQT4 C2HC5-type zinc finger" evidence="2">
    <location>
        <begin position="63"/>
        <end position="108"/>
    </location>
</feature>
<reference evidence="5" key="1">
    <citation type="submission" date="2022-11" db="UniProtKB">
        <authorList>
            <consortium name="WormBaseParasite"/>
        </authorList>
    </citation>
    <scope>IDENTIFICATION</scope>
</reference>
<dbReference type="GO" id="GO:0005634">
    <property type="term" value="C:nucleus"/>
    <property type="evidence" value="ECO:0007669"/>
    <property type="project" value="InterPro"/>
</dbReference>
<dbReference type="GO" id="GO:0180022">
    <property type="term" value="C:RQC-trigger complex"/>
    <property type="evidence" value="ECO:0007669"/>
    <property type="project" value="InterPro"/>
</dbReference>
<dbReference type="AlphaFoldDB" id="A0A914XCX8"/>
<dbReference type="Pfam" id="PF06221">
    <property type="entry name" value="zf-C2HC5"/>
    <property type="match status" value="1"/>
</dbReference>
<dbReference type="InterPro" id="IPR009349">
    <property type="entry name" value="TRIP4/RQT4_C2HC5_Znf"/>
</dbReference>
<dbReference type="InterPro" id="IPR015947">
    <property type="entry name" value="PUA-like_sf"/>
</dbReference>
<evidence type="ECO:0000259" key="2">
    <source>
        <dbReference type="Pfam" id="PF06221"/>
    </source>
</evidence>
<dbReference type="Pfam" id="PF04266">
    <property type="entry name" value="ASCH"/>
    <property type="match status" value="1"/>
</dbReference>
<proteinExistence type="predicted"/>
<dbReference type="CDD" id="cd06554">
    <property type="entry name" value="ASCH_ASC-1_like"/>
    <property type="match status" value="1"/>
</dbReference>
<dbReference type="GO" id="GO:0072344">
    <property type="term" value="P:rescue of stalled ribosome"/>
    <property type="evidence" value="ECO:0007669"/>
    <property type="project" value="InterPro"/>
</dbReference>
<dbReference type="WBParaSite" id="PSAMB.scaffold744size42211.g8463.t1">
    <property type="protein sequence ID" value="PSAMB.scaffold744size42211.g8463.t1"/>
    <property type="gene ID" value="PSAMB.scaffold744size42211.g8463"/>
</dbReference>
<dbReference type="PANTHER" id="PTHR12963">
    <property type="entry name" value="THYROID RECEPTOR INTERACTING PROTEIN RELATED"/>
    <property type="match status" value="1"/>
</dbReference>
<feature type="domain" description="ASCH" evidence="1">
    <location>
        <begin position="307"/>
        <end position="394"/>
    </location>
</feature>
<accession>A0A914XCX8</accession>